<dbReference type="PANTHER" id="PTHR42760:SF115">
    <property type="entry name" value="3-OXOACYL-[ACYL-CARRIER-PROTEIN] REDUCTASE FABG"/>
    <property type="match status" value="1"/>
</dbReference>
<dbReference type="InterPro" id="IPR002347">
    <property type="entry name" value="SDR_fam"/>
</dbReference>
<evidence type="ECO:0000256" key="1">
    <source>
        <dbReference type="ARBA" id="ARBA00006484"/>
    </source>
</evidence>
<reference evidence="3" key="1">
    <citation type="submission" date="2019-11" db="EMBL/GenBank/DDBJ databases">
        <title>Microbial mats filling the niche in hypersaline microbial mats.</title>
        <authorList>
            <person name="Wong H.L."/>
            <person name="Macleod F.I."/>
            <person name="White R.A. III"/>
            <person name="Burns B.P."/>
        </authorList>
    </citation>
    <scope>NUCLEOTIDE SEQUENCE</scope>
    <source>
        <strain evidence="3">Rbin_158</strain>
    </source>
</reference>
<gene>
    <name evidence="3" type="ORF">GF339_14955</name>
</gene>
<dbReference type="PRINTS" id="PR00081">
    <property type="entry name" value="GDHRDH"/>
</dbReference>
<dbReference type="Gene3D" id="3.40.50.720">
    <property type="entry name" value="NAD(P)-binding Rossmann-like Domain"/>
    <property type="match status" value="1"/>
</dbReference>
<dbReference type="Proteomes" id="UP000649604">
    <property type="component" value="Unassembled WGS sequence"/>
</dbReference>
<organism evidence="3 4">
    <name type="scientific">candidate division KSB3 bacterium</name>
    <dbReference type="NCBI Taxonomy" id="2044937"/>
    <lineage>
        <taxon>Bacteria</taxon>
        <taxon>candidate division KSB3</taxon>
    </lineage>
</organism>
<dbReference type="PROSITE" id="PS00061">
    <property type="entry name" value="ADH_SHORT"/>
    <property type="match status" value="1"/>
</dbReference>
<dbReference type="InterPro" id="IPR036291">
    <property type="entry name" value="NAD(P)-bd_dom_sf"/>
</dbReference>
<name>A0A9D5JX66_9BACT</name>
<dbReference type="PANTHER" id="PTHR42760">
    <property type="entry name" value="SHORT-CHAIN DEHYDROGENASES/REDUCTASES FAMILY MEMBER"/>
    <property type="match status" value="1"/>
</dbReference>
<evidence type="ECO:0000256" key="2">
    <source>
        <dbReference type="ARBA" id="ARBA00023002"/>
    </source>
</evidence>
<dbReference type="EMBL" id="WJJP01000489">
    <property type="protein sequence ID" value="MBD3325883.1"/>
    <property type="molecule type" value="Genomic_DNA"/>
</dbReference>
<evidence type="ECO:0000313" key="3">
    <source>
        <dbReference type="EMBL" id="MBD3325883.1"/>
    </source>
</evidence>
<accession>A0A9D5JX66</accession>
<dbReference type="PRINTS" id="PR00080">
    <property type="entry name" value="SDRFAMILY"/>
</dbReference>
<evidence type="ECO:0000313" key="4">
    <source>
        <dbReference type="Proteomes" id="UP000649604"/>
    </source>
</evidence>
<protein>
    <submittedName>
        <fullName evidence="3">SDR family oxidoreductase</fullName>
    </submittedName>
</protein>
<dbReference type="Pfam" id="PF13561">
    <property type="entry name" value="adh_short_C2"/>
    <property type="match status" value="1"/>
</dbReference>
<keyword evidence="2" id="KW-0560">Oxidoreductase</keyword>
<dbReference type="GO" id="GO:0016616">
    <property type="term" value="F:oxidoreductase activity, acting on the CH-OH group of donors, NAD or NADP as acceptor"/>
    <property type="evidence" value="ECO:0007669"/>
    <property type="project" value="UniProtKB-ARBA"/>
</dbReference>
<dbReference type="SUPFAM" id="SSF51735">
    <property type="entry name" value="NAD(P)-binding Rossmann-fold domains"/>
    <property type="match status" value="1"/>
</dbReference>
<sequence length="257" mass="27697">MNIIEQFKLTDKKALVTGGGSGIGRAYVQALAEAGADVAVVDMKTDAAESVADEVMKLGRASLAIHADVTQPDEIDRMIDTVVAEWGRLDIAVNNAGVSTRGPAEDLPLEDWDRVVNLNLRGSFLCAQKEARVMIPQQYGKIIFTTSISALVINGPQLHIAYGASKAGLEHLVKGLGVEWIQYGINVNGICPGAVYTPFVMQAEDLKDLIPVWEALYPIKRLCHVEELKGAVVYLASDVSSFMVGHSMIIDGGYTLL</sequence>
<dbReference type="InterPro" id="IPR020904">
    <property type="entry name" value="Sc_DH/Rdtase_CS"/>
</dbReference>
<dbReference type="FunFam" id="3.40.50.720:FF:000240">
    <property type="entry name" value="SDR family oxidoreductase"/>
    <property type="match status" value="1"/>
</dbReference>
<comment type="caution">
    <text evidence="3">The sequence shown here is derived from an EMBL/GenBank/DDBJ whole genome shotgun (WGS) entry which is preliminary data.</text>
</comment>
<dbReference type="AlphaFoldDB" id="A0A9D5JX66"/>
<dbReference type="GO" id="GO:0005975">
    <property type="term" value="P:carbohydrate metabolic process"/>
    <property type="evidence" value="ECO:0007669"/>
    <property type="project" value="UniProtKB-ARBA"/>
</dbReference>
<proteinExistence type="inferred from homology"/>
<comment type="similarity">
    <text evidence="1">Belongs to the short-chain dehydrogenases/reductases (SDR) family.</text>
</comment>